<feature type="non-terminal residue" evidence="2">
    <location>
        <position position="1"/>
    </location>
</feature>
<reference evidence="2" key="1">
    <citation type="submission" date="2015-04" db="EMBL/GenBank/DDBJ databases">
        <title>The genome sequence of the plant pathogenic Rhizarian Plasmodiophora brassicae reveals insights in its biotrophic life cycle and the origin of chitin synthesis.</title>
        <authorList>
            <person name="Schwelm A."/>
            <person name="Fogelqvist J."/>
            <person name="Knaust A."/>
            <person name="Julke S."/>
            <person name="Lilja T."/>
            <person name="Dhandapani V."/>
            <person name="Bonilla-Rosso G."/>
            <person name="Karlsson M."/>
            <person name="Shevchenko A."/>
            <person name="Choi S.R."/>
            <person name="Kim H.G."/>
            <person name="Park J.Y."/>
            <person name="Lim Y.P."/>
            <person name="Ludwig-Muller J."/>
            <person name="Dixelius C."/>
        </authorList>
    </citation>
    <scope>NUCLEOTIDE SEQUENCE</scope>
    <source>
        <tissue evidence="2">Potato root galls</tissue>
    </source>
</reference>
<dbReference type="EMBL" id="HACM01005066">
    <property type="protein sequence ID" value="CRZ05508.1"/>
    <property type="molecule type" value="Transcribed_RNA"/>
</dbReference>
<evidence type="ECO:0000256" key="1">
    <source>
        <dbReference type="SAM" id="MobiDB-lite"/>
    </source>
</evidence>
<organism evidence="2">
    <name type="scientific">Spongospora subterranea</name>
    <dbReference type="NCBI Taxonomy" id="70186"/>
    <lineage>
        <taxon>Eukaryota</taxon>
        <taxon>Sar</taxon>
        <taxon>Rhizaria</taxon>
        <taxon>Endomyxa</taxon>
        <taxon>Phytomyxea</taxon>
        <taxon>Plasmodiophorida</taxon>
        <taxon>Plasmodiophoridae</taxon>
        <taxon>Spongospora</taxon>
    </lineage>
</organism>
<accession>A0A0H5QU19</accession>
<proteinExistence type="predicted"/>
<protein>
    <submittedName>
        <fullName evidence="2">Uncharacterized protein</fullName>
    </submittedName>
</protein>
<sequence length="686" mass="76986">RQSIPTFSVVNKLFMGPFDPRSILEQLSLIGDDEIKVDAVIDELISRNNILCLLQAVQSIKRDPVSFSPLPDNDPDSVALADASLIILAQLYDSAAIKLGKAGWHVVDEGSVAGSVVYEHETSREKLEEPLLDLGHDSYRQILLQQLPVMWTPSTRNGQIMWSVKVLEVMDDCAIIDVVKGDVDGDIAVMREFSRGWWRGLYHPPICEIDMGIPIGSALQTWTETTIAGLIYMLNPDSLLCVGAPSFAGIIPFLSRYCPSISRTLCIDQSDHAIDLVSRYFNCNGPFQVGSIFSLPDSYRYSVVVVDLTSVAGFNGALLDRLQSLSSVIILLLPSRRLEFQSSLSVFKRWADQENVSIDMMGEYKLREEDMDSSDVEPVLAMIQFNRRIEINVNQWERLIGATTGAMEFSAAQKTKALRLPVYLSLKDINTIKSYSSRGQFSREIRSVKSSANGYTDPWRVDYLQTNGQFSKDLPDYRQRFLNTVLAVDEAQGWNLMSTRNPEDIHVRVVEYHSMSYGGSLDDPLHYDADSLITIDMMLSDPDSGDFEGGNLHTDGVPNRFEMGDAIVFVSHKTHYVSPVIKGTRNVLVVEFWLGPERGCGHRCRSFGICDSDPLQDQSRVSSLREKLPFCLGSASLVDDDSEFGMPIRRLLWRPTDLDESSQPEPESRTSEEDRQTMEQVLQLFD</sequence>
<name>A0A0H5QU19_9EUKA</name>
<feature type="compositionally biased region" description="Basic and acidic residues" evidence="1">
    <location>
        <begin position="666"/>
        <end position="677"/>
    </location>
</feature>
<feature type="region of interest" description="Disordered" evidence="1">
    <location>
        <begin position="655"/>
        <end position="686"/>
    </location>
</feature>
<dbReference type="Gene3D" id="2.60.120.620">
    <property type="entry name" value="q2cbj1_9rhob like domain"/>
    <property type="match status" value="1"/>
</dbReference>
<evidence type="ECO:0000313" key="2">
    <source>
        <dbReference type="EMBL" id="CRZ05508.1"/>
    </source>
</evidence>
<dbReference type="AlphaFoldDB" id="A0A0H5QU19"/>